<protein>
    <submittedName>
        <fullName evidence="5">GntR family transcriptional regulator</fullName>
    </submittedName>
</protein>
<comment type="caution">
    <text evidence="5">The sequence shown here is derived from an EMBL/GenBank/DDBJ whole genome shotgun (WGS) entry which is preliminary data.</text>
</comment>
<dbReference type="PROSITE" id="PS50949">
    <property type="entry name" value="HTH_GNTR"/>
    <property type="match status" value="1"/>
</dbReference>
<evidence type="ECO:0000256" key="2">
    <source>
        <dbReference type="ARBA" id="ARBA00023125"/>
    </source>
</evidence>
<dbReference type="Pfam" id="PF00392">
    <property type="entry name" value="GntR"/>
    <property type="match status" value="1"/>
</dbReference>
<dbReference type="CDD" id="cd07377">
    <property type="entry name" value="WHTH_GntR"/>
    <property type="match status" value="1"/>
</dbReference>
<dbReference type="PANTHER" id="PTHR44846">
    <property type="entry name" value="MANNOSYL-D-GLYCERATE TRANSPORT/METABOLISM SYSTEM REPRESSOR MNGR-RELATED"/>
    <property type="match status" value="1"/>
</dbReference>
<keyword evidence="6" id="KW-1185">Reference proteome</keyword>
<dbReference type="PRINTS" id="PR00035">
    <property type="entry name" value="HTHGNTR"/>
</dbReference>
<sequence>MKGNSVKYLAIYEELKQEIIHGNYPVGDPFPAEPDLQKRFNVSRITVRNAVKLLVDEGYVQRIHGVGTIVLSRKESLQLQTLLSFSEENGDRGVHSTLHSFKETVAADPMVCSQLELPKGATVSCHERLRWIGDTPIGFQRVYCPSFITLAAEELDDPDASLYKLLREKGFVVTNAKETIESIVADKQLAKDLKVEENKPLLYVQRVTRDQRDRLIEYAEIYYRGDRYRYNVQLQVPR</sequence>
<organism evidence="5 6">
    <name type="scientific">Candidatus Enterococcus ferrettii</name>
    <dbReference type="NCBI Taxonomy" id="2815324"/>
    <lineage>
        <taxon>Bacteria</taxon>
        <taxon>Bacillati</taxon>
        <taxon>Bacillota</taxon>
        <taxon>Bacilli</taxon>
        <taxon>Lactobacillales</taxon>
        <taxon>Enterococcaceae</taxon>
        <taxon>Enterococcus</taxon>
    </lineage>
</organism>
<dbReference type="PANTHER" id="PTHR44846:SF1">
    <property type="entry name" value="MANNOSYL-D-GLYCERATE TRANSPORT_METABOLISM SYSTEM REPRESSOR MNGR-RELATED"/>
    <property type="match status" value="1"/>
</dbReference>
<evidence type="ECO:0000256" key="1">
    <source>
        <dbReference type="ARBA" id="ARBA00023015"/>
    </source>
</evidence>
<evidence type="ECO:0000259" key="4">
    <source>
        <dbReference type="PROSITE" id="PS50949"/>
    </source>
</evidence>
<dbReference type="InterPro" id="IPR028978">
    <property type="entry name" value="Chorismate_lyase_/UTRA_dom_sf"/>
</dbReference>
<dbReference type="Pfam" id="PF07702">
    <property type="entry name" value="UTRA"/>
    <property type="match status" value="1"/>
</dbReference>
<keyword evidence="3" id="KW-0804">Transcription</keyword>
<dbReference type="InterPro" id="IPR036388">
    <property type="entry name" value="WH-like_DNA-bd_sf"/>
</dbReference>
<evidence type="ECO:0000313" key="6">
    <source>
        <dbReference type="Proteomes" id="UP000664357"/>
    </source>
</evidence>
<dbReference type="SUPFAM" id="SSF64288">
    <property type="entry name" value="Chorismate lyase-like"/>
    <property type="match status" value="1"/>
</dbReference>
<reference evidence="5 6" key="1">
    <citation type="submission" date="2021-03" db="EMBL/GenBank/DDBJ databases">
        <authorList>
            <person name="Gilmore M.S."/>
            <person name="Schwartzman J."/>
            <person name="Van Tyne D."/>
            <person name="Martin M."/>
            <person name="Earl A.M."/>
            <person name="Manson A.L."/>
            <person name="Straub T."/>
            <person name="Salamzade R."/>
            <person name="Saavedra J."/>
            <person name="Lebreton F."/>
            <person name="Prichula J."/>
            <person name="Schaufler K."/>
            <person name="Gaca A."/>
            <person name="Sgardioli B."/>
            <person name="Wagenaar J."/>
            <person name="Strong T."/>
        </authorList>
    </citation>
    <scope>NUCLEOTIDE SEQUENCE [LARGE SCALE GENOMIC DNA]</scope>
    <source>
        <strain evidence="5 6">665A</strain>
    </source>
</reference>
<keyword evidence="2" id="KW-0238">DNA-binding</keyword>
<dbReference type="InterPro" id="IPR011663">
    <property type="entry name" value="UTRA"/>
</dbReference>
<feature type="domain" description="HTH gntR-type" evidence="4">
    <location>
        <begin position="5"/>
        <end position="73"/>
    </location>
</feature>
<dbReference type="RefSeq" id="WP_207702421.1">
    <property type="nucleotide sequence ID" value="NZ_JAFREL020000001.1"/>
</dbReference>
<dbReference type="Gene3D" id="1.10.10.10">
    <property type="entry name" value="Winged helix-like DNA-binding domain superfamily/Winged helix DNA-binding domain"/>
    <property type="match status" value="1"/>
</dbReference>
<gene>
    <name evidence="5" type="ORF">JZO67_001375</name>
</gene>
<dbReference type="EMBL" id="JAFREL020000001">
    <property type="protein sequence ID" value="MEO1769424.1"/>
    <property type="molecule type" value="Genomic_DNA"/>
</dbReference>
<reference evidence="5 6" key="2">
    <citation type="submission" date="2024-02" db="EMBL/GenBank/DDBJ databases">
        <title>The Genome Sequence of Enterococcus sp. DIV0159.</title>
        <authorList>
            <person name="Earl A."/>
            <person name="Manson A."/>
            <person name="Gilmore M."/>
            <person name="Sanders J."/>
            <person name="Shea T."/>
            <person name="Howe W."/>
            <person name="Livny J."/>
            <person name="Cuomo C."/>
            <person name="Neafsey D."/>
            <person name="Birren B."/>
        </authorList>
    </citation>
    <scope>NUCLEOTIDE SEQUENCE [LARGE SCALE GENOMIC DNA]</scope>
    <source>
        <strain evidence="5 6">665A</strain>
    </source>
</reference>
<accession>A0ABV0ELA8</accession>
<dbReference type="SMART" id="SM00345">
    <property type="entry name" value="HTH_GNTR"/>
    <property type="match status" value="1"/>
</dbReference>
<evidence type="ECO:0000256" key="3">
    <source>
        <dbReference type="ARBA" id="ARBA00023163"/>
    </source>
</evidence>
<dbReference type="InterPro" id="IPR036390">
    <property type="entry name" value="WH_DNA-bd_sf"/>
</dbReference>
<dbReference type="SMART" id="SM00866">
    <property type="entry name" value="UTRA"/>
    <property type="match status" value="1"/>
</dbReference>
<proteinExistence type="predicted"/>
<name>A0ABV0ELA8_9ENTE</name>
<dbReference type="Proteomes" id="UP000664357">
    <property type="component" value="Unassembled WGS sequence"/>
</dbReference>
<dbReference type="InterPro" id="IPR000524">
    <property type="entry name" value="Tscrpt_reg_HTH_GntR"/>
</dbReference>
<dbReference type="InterPro" id="IPR050679">
    <property type="entry name" value="Bact_HTH_transcr_reg"/>
</dbReference>
<keyword evidence="1" id="KW-0805">Transcription regulation</keyword>
<dbReference type="SUPFAM" id="SSF46785">
    <property type="entry name" value="Winged helix' DNA-binding domain"/>
    <property type="match status" value="1"/>
</dbReference>
<evidence type="ECO:0000313" key="5">
    <source>
        <dbReference type="EMBL" id="MEO1769424.1"/>
    </source>
</evidence>
<dbReference type="Gene3D" id="3.40.1410.10">
    <property type="entry name" value="Chorismate lyase-like"/>
    <property type="match status" value="1"/>
</dbReference>